<reference evidence="1" key="1">
    <citation type="journal article" date="2023" name="Access Microbiol">
        <title>De-novo genome assembly for Akanthomyces muscarius, a biocontrol agent of insect agricultural pests.</title>
        <authorList>
            <person name="Erdos Z."/>
            <person name="Studholme D.J."/>
            <person name="Raymond B."/>
            <person name="Sharma M."/>
        </authorList>
    </citation>
    <scope>NUCLEOTIDE SEQUENCE</scope>
    <source>
        <strain evidence="1">Ve6</strain>
    </source>
</reference>
<organism evidence="1 2">
    <name type="scientific">Akanthomyces muscarius</name>
    <name type="common">Entomopathogenic fungus</name>
    <name type="synonym">Lecanicillium muscarium</name>
    <dbReference type="NCBI Taxonomy" id="2231603"/>
    <lineage>
        <taxon>Eukaryota</taxon>
        <taxon>Fungi</taxon>
        <taxon>Dikarya</taxon>
        <taxon>Ascomycota</taxon>
        <taxon>Pezizomycotina</taxon>
        <taxon>Sordariomycetes</taxon>
        <taxon>Hypocreomycetidae</taxon>
        <taxon>Hypocreales</taxon>
        <taxon>Cordycipitaceae</taxon>
        <taxon>Akanthomyces</taxon>
    </lineage>
</organism>
<evidence type="ECO:0000313" key="2">
    <source>
        <dbReference type="Proteomes" id="UP001144673"/>
    </source>
</evidence>
<accession>A0A9W8QGE8</accession>
<sequence>MYAVRAKETRGNNCLGADHVDPMGDKVCANSAGYCVEKSLRALCGDLTYQFKSGLPKVCFESAKNCDFYREETVKGNADKNKALKCSDIIC</sequence>
<gene>
    <name evidence="1" type="ORF">LMH87_010615</name>
</gene>
<dbReference type="EMBL" id="JAJHUN010000008">
    <property type="protein sequence ID" value="KAJ4154154.1"/>
    <property type="molecule type" value="Genomic_DNA"/>
</dbReference>
<dbReference type="KEGG" id="amus:LMH87_010615"/>
<keyword evidence="2" id="KW-1185">Reference proteome</keyword>
<name>A0A9W8QGE8_AKAMU</name>
<evidence type="ECO:0000313" key="1">
    <source>
        <dbReference type="EMBL" id="KAJ4154154.1"/>
    </source>
</evidence>
<dbReference type="AlphaFoldDB" id="A0A9W8QGE8"/>
<dbReference type="GeneID" id="80897774"/>
<protein>
    <submittedName>
        <fullName evidence="1">Uncharacterized protein</fullName>
    </submittedName>
</protein>
<proteinExistence type="predicted"/>
<comment type="caution">
    <text evidence="1">The sequence shown here is derived from an EMBL/GenBank/DDBJ whole genome shotgun (WGS) entry which is preliminary data.</text>
</comment>
<dbReference type="RefSeq" id="XP_056054812.1">
    <property type="nucleotide sequence ID" value="XM_056197799.1"/>
</dbReference>
<dbReference type="Proteomes" id="UP001144673">
    <property type="component" value="Chromosome 5"/>
</dbReference>